<accession>A0ABX5J5A0</accession>
<evidence type="ECO:0000313" key="3">
    <source>
        <dbReference type="Proteomes" id="UP000240800"/>
    </source>
</evidence>
<evidence type="ECO:0000259" key="1">
    <source>
        <dbReference type="PROSITE" id="PS50104"/>
    </source>
</evidence>
<dbReference type="RefSeq" id="WP_084295958.1">
    <property type="nucleotide sequence ID" value="NZ_MABH01000164.1"/>
</dbReference>
<gene>
    <name evidence="2" type="ORF">C8J29_10634</name>
</gene>
<dbReference type="Gene3D" id="3.40.50.10140">
    <property type="entry name" value="Toll/interleukin-1 receptor homology (TIR) domain"/>
    <property type="match status" value="1"/>
</dbReference>
<protein>
    <submittedName>
        <fullName evidence="2">TIR domain-containing protein</fullName>
    </submittedName>
</protein>
<proteinExistence type="predicted"/>
<dbReference type="InterPro" id="IPR000157">
    <property type="entry name" value="TIR_dom"/>
</dbReference>
<dbReference type="Proteomes" id="UP000240800">
    <property type="component" value="Unassembled WGS sequence"/>
</dbReference>
<dbReference type="PROSITE" id="PS50104">
    <property type="entry name" value="TIR"/>
    <property type="match status" value="1"/>
</dbReference>
<evidence type="ECO:0000313" key="2">
    <source>
        <dbReference type="EMBL" id="PTM77108.1"/>
    </source>
</evidence>
<feature type="domain" description="TIR" evidence="1">
    <location>
        <begin position="212"/>
        <end position="334"/>
    </location>
</feature>
<sequence>MKVMILGGLPDQTSSVGSIKSARLMNGVSQLAHQLVADGHDLVLCSPFEGSADHAALTGLENSDRPARIEFHFPDVEIIRKRVEEWAGRLPNVTFDMFPHHPPVTDEPDASMYSWLLSQLSALDRASALISIGGRIGASAELLLKLAHSRGRLIIPLAGLKGASARFLESHRSEYDDILGDDIQALHEIEADKDFSSILSKAIHKQSPRKMANRRAFISYAKAHADDADFVEVTLRRRGFDVVRDEASFSPGHNIPTEIREKIFSSEVFIALWCAAYACSPWCFDEMELALDRLEAGKIALWILQLDDTRIVPPRARDKLSYPAQNRDKLKGALEVMIASGLAKP</sequence>
<comment type="caution">
    <text evidence="2">The sequence shown here is derived from an EMBL/GenBank/DDBJ whole genome shotgun (WGS) entry which is preliminary data.</text>
</comment>
<dbReference type="SUPFAM" id="SSF52200">
    <property type="entry name" value="Toll/Interleukin receptor TIR domain"/>
    <property type="match status" value="1"/>
</dbReference>
<keyword evidence="3" id="KW-1185">Reference proteome</keyword>
<reference evidence="2 3" key="1">
    <citation type="submission" date="2018-04" db="EMBL/GenBank/DDBJ databases">
        <title>Genomic Encyclopedia of Type Strains, Phase III (KMG-III): the genomes of soil and plant-associated and newly described type strains.</title>
        <authorList>
            <person name="Whitman W."/>
        </authorList>
    </citation>
    <scope>NUCLEOTIDE SEQUENCE [LARGE SCALE GENOMIC DNA]</scope>
    <source>
        <strain evidence="2 3">JA192</strain>
    </source>
</reference>
<dbReference type="Pfam" id="PF13676">
    <property type="entry name" value="TIR_2"/>
    <property type="match status" value="1"/>
</dbReference>
<organism evidence="2 3">
    <name type="scientific">Cereibacter johrii</name>
    <dbReference type="NCBI Taxonomy" id="445629"/>
    <lineage>
        <taxon>Bacteria</taxon>
        <taxon>Pseudomonadati</taxon>
        <taxon>Pseudomonadota</taxon>
        <taxon>Alphaproteobacteria</taxon>
        <taxon>Rhodobacterales</taxon>
        <taxon>Paracoccaceae</taxon>
        <taxon>Cereibacter</taxon>
    </lineage>
</organism>
<dbReference type="InterPro" id="IPR035897">
    <property type="entry name" value="Toll_tir_struct_dom_sf"/>
</dbReference>
<name>A0ABX5J5A0_9RHOB</name>
<dbReference type="EMBL" id="PZZW01000006">
    <property type="protein sequence ID" value="PTM77108.1"/>
    <property type="molecule type" value="Genomic_DNA"/>
</dbReference>